<keyword evidence="3" id="KW-1185">Reference proteome</keyword>
<dbReference type="SUPFAM" id="SSF52540">
    <property type="entry name" value="P-loop containing nucleoside triphosphate hydrolases"/>
    <property type="match status" value="1"/>
</dbReference>
<gene>
    <name evidence="2" type="ORF">D0T92_08680</name>
</gene>
<dbReference type="AlphaFoldDB" id="A0A5J6PWE1"/>
<dbReference type="Pfam" id="PF07693">
    <property type="entry name" value="KAP_NTPase"/>
    <property type="match status" value="1"/>
</dbReference>
<evidence type="ECO:0000259" key="1">
    <source>
        <dbReference type="Pfam" id="PF07693"/>
    </source>
</evidence>
<evidence type="ECO:0000313" key="3">
    <source>
        <dbReference type="Proteomes" id="UP000325713"/>
    </source>
</evidence>
<dbReference type="OrthoDB" id="88903at2"/>
<dbReference type="InterPro" id="IPR011646">
    <property type="entry name" value="KAP_P-loop"/>
</dbReference>
<dbReference type="EMBL" id="CP031700">
    <property type="protein sequence ID" value="QEY26596.1"/>
    <property type="molecule type" value="Genomic_DNA"/>
</dbReference>
<dbReference type="InterPro" id="IPR027417">
    <property type="entry name" value="P-loop_NTPase"/>
</dbReference>
<dbReference type="InterPro" id="IPR052754">
    <property type="entry name" value="NTPase_KAP_P-loop"/>
</dbReference>
<evidence type="ECO:0000313" key="2">
    <source>
        <dbReference type="EMBL" id="QEY26596.1"/>
    </source>
</evidence>
<dbReference type="PANTHER" id="PTHR22674">
    <property type="entry name" value="NTPASE, KAP FAMILY P-LOOP DOMAIN-CONTAINING 1"/>
    <property type="match status" value="1"/>
</dbReference>
<dbReference type="KEGG" id="nzl:D0T92_08680"/>
<name>A0A5J6PWE1_9NEIS</name>
<organism evidence="2 3">
    <name type="scientific">Neisseria zalophi</name>
    <dbReference type="NCBI Taxonomy" id="640030"/>
    <lineage>
        <taxon>Bacteria</taxon>
        <taxon>Pseudomonadati</taxon>
        <taxon>Pseudomonadota</taxon>
        <taxon>Betaproteobacteria</taxon>
        <taxon>Neisseriales</taxon>
        <taxon>Neisseriaceae</taxon>
        <taxon>Neisseria</taxon>
    </lineage>
</organism>
<accession>A0A5J6PWE1</accession>
<dbReference type="Gene3D" id="3.40.50.300">
    <property type="entry name" value="P-loop containing nucleotide triphosphate hydrolases"/>
    <property type="match status" value="1"/>
</dbReference>
<dbReference type="PANTHER" id="PTHR22674:SF6">
    <property type="entry name" value="NTPASE KAP FAMILY P-LOOP DOMAIN-CONTAINING PROTEIN 1"/>
    <property type="match status" value="1"/>
</dbReference>
<protein>
    <recommendedName>
        <fullName evidence="1">KAP NTPase domain-containing protein</fullName>
    </recommendedName>
</protein>
<feature type="domain" description="KAP NTPase" evidence="1">
    <location>
        <begin position="37"/>
        <end position="309"/>
    </location>
</feature>
<dbReference type="Proteomes" id="UP000325713">
    <property type="component" value="Chromosome"/>
</dbReference>
<sequence>MEQRENNNSMKSAENAALKLSIDNPIKSAENDALNRHKSAKQFASSIFDIDASEGLVVGVLGEWGSGKTSYINMMREEILKHAEIIEFNPWMFSSVDNLVESFFSELTIQLRILNHHKISRKFKKYGGLFDKLDAIPFIGNLGKGISFFLNSVAFIWSVKEGGLSGLRNKLTQELKKLDKPIVVILDDVDRLSSQEIKEIFKLVRLTASFPNMIYLMAFDKLRVEQALSEQGQIDGKAYLEKILQLSFDIPKVSRNQIQEKLISALDNVLSALPIQFDEKRWGNILYEIILPNINNMRDVNRYALAVSIAFKEIKNKIEAVDILALEAIRLFRPDKFHQIYELRDLLTTVDLQTDTNTLRIKEFVEDDKQCNAIIKNIFPMSEQYLQGGARYSPEFYSKCKKEKRLVDSIFFDFYFEMQESINLSNYNQAQRILLTMADEIRFKNSLAEVPKENLEDIINNLISFEDEFTEQHALATIPYLYEIIKKIPDRPRTFMGISSKDIVRQLVFRLIRSIPEHNRLNIIKELMKKTNLSGRLEIINIVSYRETSAYKLLDENKVNILKEELYRDIQRASENELVNELELLLLLSWLRSKIPDIELPILKSKNIFFKLLNFAKSESLGRIAGSYYTYRKEYLFWEQLIQLYKSENNLHEMIDLLNSDDTFKNEPIMKLANKYRNGWRDDDYAYRASRYK</sequence>
<proteinExistence type="predicted"/>
<reference evidence="2 3" key="1">
    <citation type="submission" date="2018-08" db="EMBL/GenBank/DDBJ databases">
        <title>Neisseria zalophi ATCC BAA-2455 complete genome.</title>
        <authorList>
            <person name="Veseli I.A."/>
            <person name="Buttler R."/>
            <person name="Mascarenhas dos Santos A.C."/>
            <person name="Pombert J.-F."/>
        </authorList>
    </citation>
    <scope>NUCLEOTIDE SEQUENCE [LARGE SCALE GENOMIC DNA]</scope>
    <source>
        <strain evidence="2 3">ATCC BAA-2455</strain>
    </source>
</reference>
<dbReference type="RefSeq" id="WP_151052005.1">
    <property type="nucleotide sequence ID" value="NZ_CP031700.1"/>
</dbReference>